<evidence type="ECO:0000313" key="3">
    <source>
        <dbReference type="Proteomes" id="UP000004754"/>
    </source>
</evidence>
<dbReference type="eggNOG" id="ENOG502Z7MH">
    <property type="taxonomic scope" value="Bacteria"/>
</dbReference>
<accession>E6MKA7</accession>
<gene>
    <name evidence="2" type="ORF">HMP0721_2443</name>
</gene>
<dbReference type="HOGENOM" id="CLU_084129_0_0_9"/>
<evidence type="ECO:0000313" key="2">
    <source>
        <dbReference type="EMBL" id="EFV00626.1"/>
    </source>
</evidence>
<feature type="region of interest" description="Disordered" evidence="1">
    <location>
        <begin position="230"/>
        <end position="249"/>
    </location>
</feature>
<dbReference type="STRING" id="887929.HMP0721_2443"/>
<dbReference type="OrthoDB" id="2372172at2"/>
<dbReference type="AlphaFoldDB" id="E6MKA7"/>
<comment type="caution">
    <text evidence="2">The sequence shown here is derived from an EMBL/GenBank/DDBJ whole genome shotgun (WGS) entry which is preliminary data.</text>
</comment>
<name>E6MKA7_9FIRM</name>
<reference evidence="2 3" key="1">
    <citation type="submission" date="2010-12" db="EMBL/GenBank/DDBJ databases">
        <authorList>
            <person name="Muzny D."/>
            <person name="Qin X."/>
            <person name="Deng J."/>
            <person name="Jiang H."/>
            <person name="Liu Y."/>
            <person name="Qu J."/>
            <person name="Song X.-Z."/>
            <person name="Zhang L."/>
            <person name="Thornton R."/>
            <person name="Coyle M."/>
            <person name="Francisco L."/>
            <person name="Jackson L."/>
            <person name="Javaid M."/>
            <person name="Korchina V."/>
            <person name="Kovar C."/>
            <person name="Mata R."/>
            <person name="Mathew T."/>
            <person name="Ngo R."/>
            <person name="Nguyen L."/>
            <person name="Nguyen N."/>
            <person name="Okwuonu G."/>
            <person name="Ongeri F."/>
            <person name="Pham C."/>
            <person name="Simmons D."/>
            <person name="Wilczek-Boney K."/>
            <person name="Hale W."/>
            <person name="Jakkamsetti A."/>
            <person name="Pham P."/>
            <person name="Ruth R."/>
            <person name="San Lucas F."/>
            <person name="Warren J."/>
            <person name="Zhang J."/>
            <person name="Zhao Z."/>
            <person name="Zhou C."/>
            <person name="Zhu D."/>
            <person name="Lee S."/>
            <person name="Bess C."/>
            <person name="Blankenburg K."/>
            <person name="Forbes L."/>
            <person name="Fu Q."/>
            <person name="Gubbala S."/>
            <person name="Hirani K."/>
            <person name="Jayaseelan J.C."/>
            <person name="Lara F."/>
            <person name="Munidasa M."/>
            <person name="Palculict T."/>
            <person name="Patil S."/>
            <person name="Pu L.-L."/>
            <person name="Saada N."/>
            <person name="Tang L."/>
            <person name="Weissenberger G."/>
            <person name="Zhu Y."/>
            <person name="Hemphill L."/>
            <person name="Shang Y."/>
            <person name="Youmans B."/>
            <person name="Ayvaz T."/>
            <person name="Ross M."/>
            <person name="Santibanez J."/>
            <person name="Aqrawi P."/>
            <person name="Gross S."/>
            <person name="Joshi V."/>
            <person name="Fowler G."/>
            <person name="Nazareth L."/>
            <person name="Reid J."/>
            <person name="Worley K."/>
            <person name="Petrosino J."/>
            <person name="Highlander S."/>
            <person name="Gibbs R."/>
        </authorList>
    </citation>
    <scope>NUCLEOTIDE SEQUENCE [LARGE SCALE GENOMIC DNA]</scope>
    <source>
        <strain evidence="2 3">ATCC 23263</strain>
    </source>
</reference>
<dbReference type="RefSeq" id="WP_006599864.1">
    <property type="nucleotide sequence ID" value="NZ_GL622359.1"/>
</dbReference>
<proteinExistence type="predicted"/>
<dbReference type="EMBL" id="AEQN01000033">
    <property type="protein sequence ID" value="EFV00626.1"/>
    <property type="molecule type" value="Genomic_DNA"/>
</dbReference>
<dbReference type="Proteomes" id="UP000004754">
    <property type="component" value="Unassembled WGS sequence"/>
</dbReference>
<organism evidence="2 3">
    <name type="scientific">Pseudoramibacter alactolyticus ATCC 23263</name>
    <dbReference type="NCBI Taxonomy" id="887929"/>
    <lineage>
        <taxon>Bacteria</taxon>
        <taxon>Bacillati</taxon>
        <taxon>Bacillota</taxon>
        <taxon>Clostridia</taxon>
        <taxon>Eubacteriales</taxon>
        <taxon>Eubacteriaceae</taxon>
        <taxon>Pseudoramibacter</taxon>
    </lineage>
</organism>
<sequence>MSTKKNEIATVNNAGFLALKDFDIASVLSEELEGLNASFERIKIPSGGTTVFEIPGDDPNEPETVKEFSAVILYHHPLNAYYKDAYTGGSNPPDCGSMNGVTGEGTPGGSCKNCPYNQFSSGENGSKACKNRRRIYLLREGEIFPMILSLPTGSLKDFSRYLMRQLSKGNKSNSIVTRFALKKATSGSGITYSQAQFSFDRKLSPEEYALVSALSDEVKALSQNVGYDTQESAPVNVDPETGEIIEPLA</sequence>
<evidence type="ECO:0000256" key="1">
    <source>
        <dbReference type="SAM" id="MobiDB-lite"/>
    </source>
</evidence>
<protein>
    <submittedName>
        <fullName evidence="2">Uncharacterized protein</fullName>
    </submittedName>
</protein>
<keyword evidence="3" id="KW-1185">Reference proteome</keyword>